<accession>A0A453BM57</accession>
<reference evidence="2" key="1">
    <citation type="journal article" date="2014" name="Science">
        <title>Ancient hybridizations among the ancestral genomes of bread wheat.</title>
        <authorList>
            <consortium name="International Wheat Genome Sequencing Consortium,"/>
            <person name="Marcussen T."/>
            <person name="Sandve S.R."/>
            <person name="Heier L."/>
            <person name="Spannagl M."/>
            <person name="Pfeifer M."/>
            <person name="Jakobsen K.S."/>
            <person name="Wulff B.B."/>
            <person name="Steuernagel B."/>
            <person name="Mayer K.F."/>
            <person name="Olsen O.A."/>
        </authorList>
    </citation>
    <scope>NUCLEOTIDE SEQUENCE [LARGE SCALE GENOMIC DNA]</scope>
    <source>
        <strain evidence="2">cv. AL8/78</strain>
    </source>
</reference>
<organism evidence="1 2">
    <name type="scientific">Aegilops tauschii subsp. strangulata</name>
    <name type="common">Goatgrass</name>
    <dbReference type="NCBI Taxonomy" id="200361"/>
    <lineage>
        <taxon>Eukaryota</taxon>
        <taxon>Viridiplantae</taxon>
        <taxon>Streptophyta</taxon>
        <taxon>Embryophyta</taxon>
        <taxon>Tracheophyta</taxon>
        <taxon>Spermatophyta</taxon>
        <taxon>Magnoliopsida</taxon>
        <taxon>Liliopsida</taxon>
        <taxon>Poales</taxon>
        <taxon>Poaceae</taxon>
        <taxon>BOP clade</taxon>
        <taxon>Pooideae</taxon>
        <taxon>Triticodae</taxon>
        <taxon>Triticeae</taxon>
        <taxon>Triticinae</taxon>
        <taxon>Aegilops</taxon>
    </lineage>
</organism>
<reference evidence="2" key="2">
    <citation type="journal article" date="2017" name="Nat. Plants">
        <title>The Aegilops tauschii genome reveals multiple impacts of transposons.</title>
        <authorList>
            <person name="Zhao G."/>
            <person name="Zou C."/>
            <person name="Li K."/>
            <person name="Wang K."/>
            <person name="Li T."/>
            <person name="Gao L."/>
            <person name="Zhang X."/>
            <person name="Wang H."/>
            <person name="Yang Z."/>
            <person name="Liu X."/>
            <person name="Jiang W."/>
            <person name="Mao L."/>
            <person name="Kong X."/>
            <person name="Jiao Y."/>
            <person name="Jia J."/>
        </authorList>
    </citation>
    <scope>NUCLEOTIDE SEQUENCE [LARGE SCALE GENOMIC DNA]</scope>
    <source>
        <strain evidence="2">cv. AL8/78</strain>
    </source>
</reference>
<dbReference type="EnsemblPlants" id="AET2Gv20560900.19">
    <property type="protein sequence ID" value="AET2Gv20560900.19"/>
    <property type="gene ID" value="AET2Gv20560900"/>
</dbReference>
<protein>
    <submittedName>
        <fullName evidence="1">Uncharacterized protein</fullName>
    </submittedName>
</protein>
<evidence type="ECO:0000313" key="2">
    <source>
        <dbReference type="Proteomes" id="UP000015105"/>
    </source>
</evidence>
<evidence type="ECO:0000313" key="1">
    <source>
        <dbReference type="EnsemblPlants" id="AET2Gv20560900.19"/>
    </source>
</evidence>
<dbReference type="Gramene" id="AET2Gv20560900.19">
    <property type="protein sequence ID" value="AET2Gv20560900.19"/>
    <property type="gene ID" value="AET2Gv20560900"/>
</dbReference>
<reference evidence="1" key="5">
    <citation type="journal article" date="2021" name="G3 (Bethesda)">
        <title>Aegilops tauschii genome assembly Aet v5.0 features greater sequence contiguity and improved annotation.</title>
        <authorList>
            <person name="Wang L."/>
            <person name="Zhu T."/>
            <person name="Rodriguez J.C."/>
            <person name="Deal K.R."/>
            <person name="Dubcovsky J."/>
            <person name="McGuire P.E."/>
            <person name="Lux T."/>
            <person name="Spannagl M."/>
            <person name="Mayer K.F.X."/>
            <person name="Baldrich P."/>
            <person name="Meyers B.C."/>
            <person name="Huo N."/>
            <person name="Gu Y.Q."/>
            <person name="Zhou H."/>
            <person name="Devos K.M."/>
            <person name="Bennetzen J.L."/>
            <person name="Unver T."/>
            <person name="Budak H."/>
            <person name="Gulick P.J."/>
            <person name="Galiba G."/>
            <person name="Kalapos B."/>
            <person name="Nelson D.R."/>
            <person name="Li P."/>
            <person name="You F.M."/>
            <person name="Luo M.C."/>
            <person name="Dvorak J."/>
        </authorList>
    </citation>
    <scope>NUCLEOTIDE SEQUENCE [LARGE SCALE GENOMIC DNA]</scope>
    <source>
        <strain evidence="1">cv. AL8/78</strain>
    </source>
</reference>
<reference evidence="1" key="4">
    <citation type="submission" date="2019-03" db="UniProtKB">
        <authorList>
            <consortium name="EnsemblPlants"/>
        </authorList>
    </citation>
    <scope>IDENTIFICATION</scope>
</reference>
<name>A0A453BM57_AEGTS</name>
<keyword evidence="2" id="KW-1185">Reference proteome</keyword>
<dbReference type="Proteomes" id="UP000015105">
    <property type="component" value="Chromosome 2D"/>
</dbReference>
<reference evidence="1" key="3">
    <citation type="journal article" date="2017" name="Nature">
        <title>Genome sequence of the progenitor of the wheat D genome Aegilops tauschii.</title>
        <authorList>
            <person name="Luo M.C."/>
            <person name="Gu Y.Q."/>
            <person name="Puiu D."/>
            <person name="Wang H."/>
            <person name="Twardziok S.O."/>
            <person name="Deal K.R."/>
            <person name="Huo N."/>
            <person name="Zhu T."/>
            <person name="Wang L."/>
            <person name="Wang Y."/>
            <person name="McGuire P.E."/>
            <person name="Liu S."/>
            <person name="Long H."/>
            <person name="Ramasamy R.K."/>
            <person name="Rodriguez J.C."/>
            <person name="Van S.L."/>
            <person name="Yuan L."/>
            <person name="Wang Z."/>
            <person name="Xia Z."/>
            <person name="Xiao L."/>
            <person name="Anderson O.D."/>
            <person name="Ouyang S."/>
            <person name="Liang Y."/>
            <person name="Zimin A.V."/>
            <person name="Pertea G."/>
            <person name="Qi P."/>
            <person name="Bennetzen J.L."/>
            <person name="Dai X."/>
            <person name="Dawson M.W."/>
            <person name="Muller H.G."/>
            <person name="Kugler K."/>
            <person name="Rivarola-Duarte L."/>
            <person name="Spannagl M."/>
            <person name="Mayer K.F.X."/>
            <person name="Lu F.H."/>
            <person name="Bevan M.W."/>
            <person name="Leroy P."/>
            <person name="Li P."/>
            <person name="You F.M."/>
            <person name="Sun Q."/>
            <person name="Liu Z."/>
            <person name="Lyons E."/>
            <person name="Wicker T."/>
            <person name="Salzberg S.L."/>
            <person name="Devos K.M."/>
            <person name="Dvorak J."/>
        </authorList>
    </citation>
    <scope>NUCLEOTIDE SEQUENCE [LARGE SCALE GENOMIC DNA]</scope>
    <source>
        <strain evidence="1">cv. AL8/78</strain>
    </source>
</reference>
<dbReference type="AlphaFoldDB" id="A0A453BM57"/>
<proteinExistence type="predicted"/>
<sequence length="44" mass="5181">MKLLSLPNAFEEHQLFSVHILIAFQCINFPDHKSNFLCVPMFFL</sequence>